<accession>A0A1F6BXY4</accession>
<feature type="transmembrane region" description="Helical" evidence="1">
    <location>
        <begin position="97"/>
        <end position="119"/>
    </location>
</feature>
<comment type="caution">
    <text evidence="2">The sequence shown here is derived from an EMBL/GenBank/DDBJ whole genome shotgun (WGS) entry which is preliminary data.</text>
</comment>
<feature type="transmembrane region" description="Helical" evidence="1">
    <location>
        <begin position="387"/>
        <end position="408"/>
    </location>
</feature>
<name>A0A1F6BXY4_9BACT</name>
<feature type="transmembrane region" description="Helical" evidence="1">
    <location>
        <begin position="453"/>
        <end position="470"/>
    </location>
</feature>
<gene>
    <name evidence="2" type="ORF">A2837_00110</name>
</gene>
<dbReference type="EMBL" id="MFKO01000003">
    <property type="protein sequence ID" value="OGG41688.1"/>
    <property type="molecule type" value="Genomic_DNA"/>
</dbReference>
<organism evidence="2 3">
    <name type="scientific">Candidatus Kaiserbacteria bacterium RIFCSPHIGHO2_01_FULL_46_22</name>
    <dbReference type="NCBI Taxonomy" id="1798475"/>
    <lineage>
        <taxon>Bacteria</taxon>
        <taxon>Candidatus Kaiseribacteriota</taxon>
    </lineage>
</organism>
<feature type="transmembrane region" description="Helical" evidence="1">
    <location>
        <begin position="895"/>
        <end position="915"/>
    </location>
</feature>
<dbReference type="Proteomes" id="UP000176322">
    <property type="component" value="Unassembled WGS sequence"/>
</dbReference>
<dbReference type="AlphaFoldDB" id="A0A1F6BXY4"/>
<evidence type="ECO:0000313" key="3">
    <source>
        <dbReference type="Proteomes" id="UP000176322"/>
    </source>
</evidence>
<dbReference type="STRING" id="1798475.A2837_00110"/>
<feature type="transmembrane region" description="Helical" evidence="1">
    <location>
        <begin position="218"/>
        <end position="238"/>
    </location>
</feature>
<proteinExistence type="predicted"/>
<feature type="transmembrane region" description="Helical" evidence="1">
    <location>
        <begin position="318"/>
        <end position="336"/>
    </location>
</feature>
<keyword evidence="1" id="KW-1133">Transmembrane helix</keyword>
<dbReference type="PANTHER" id="PTHR38454">
    <property type="entry name" value="INTEGRAL MEMBRANE PROTEIN-RELATED"/>
    <property type="match status" value="1"/>
</dbReference>
<dbReference type="InterPro" id="IPR018580">
    <property type="entry name" value="Uncharacterised_YfhO"/>
</dbReference>
<feature type="transmembrane region" description="Helical" evidence="1">
    <location>
        <begin position="292"/>
        <end position="311"/>
    </location>
</feature>
<feature type="transmembrane region" description="Helical" evidence="1">
    <location>
        <begin position="348"/>
        <end position="375"/>
    </location>
</feature>
<evidence type="ECO:0000256" key="1">
    <source>
        <dbReference type="SAM" id="Phobius"/>
    </source>
</evidence>
<evidence type="ECO:0008006" key="4">
    <source>
        <dbReference type="Google" id="ProtNLM"/>
    </source>
</evidence>
<feature type="transmembrane region" description="Helical" evidence="1">
    <location>
        <begin position="194"/>
        <end position="212"/>
    </location>
</feature>
<reference evidence="2 3" key="1">
    <citation type="journal article" date="2016" name="Nat. Commun.">
        <title>Thousands of microbial genomes shed light on interconnected biogeochemical processes in an aquifer system.</title>
        <authorList>
            <person name="Anantharaman K."/>
            <person name="Brown C.T."/>
            <person name="Hug L.A."/>
            <person name="Sharon I."/>
            <person name="Castelle C.J."/>
            <person name="Probst A.J."/>
            <person name="Thomas B.C."/>
            <person name="Singh A."/>
            <person name="Wilkins M.J."/>
            <person name="Karaoz U."/>
            <person name="Brodie E.L."/>
            <person name="Williams K.H."/>
            <person name="Hubbard S.S."/>
            <person name="Banfield J.F."/>
        </authorList>
    </citation>
    <scope>NUCLEOTIDE SEQUENCE [LARGE SCALE GENOMIC DNA]</scope>
</reference>
<feature type="transmembrane region" description="Helical" evidence="1">
    <location>
        <begin position="126"/>
        <end position="144"/>
    </location>
</feature>
<feature type="transmembrane region" description="Helical" evidence="1">
    <location>
        <begin position="428"/>
        <end position="446"/>
    </location>
</feature>
<keyword evidence="1" id="KW-0812">Transmembrane</keyword>
<sequence length="924" mass="102887">MTLNILKQHKIGLSAIFLTWFIFFVPIISGEYVYFLDDLKIIYYPIETAYAEFQHNWQLPLWANEFGFGQPLLGWGQLGFFTPLHLIMRALYIPPLALLQTSVVAYFLLGSIGMYAFLIRRNLHPTAATLGAIVFAYCGFSIGHLNHVNFYTSTMLLPWLLIAIDTLIKKPTMRRASALALIASAITMSGQPQVVLYTFIAATIIGLALFLQKFKAKTLLLTIYAGGIAFLLSSFAILPLQEFLPQTERAAGLPMAELYEFSYPPYAAITLILPYFFGDHAHYFGPKGFQELAAYTGIIPLILAGMALASWKTYRNERIAALALVLGGIALALGRYSPIYTYLVENHYISTIGVVGRFVFFFDIGIVLLAAIGLHDVLAAKTSAKKIACLIAGYATPLFLIALPAYIYSQYDAAFAERFWELFKFSNASWWLIAAGIILPGTLLFLKIKPERKSWLLPALAAGTLIWYGWDYNPRIPASEAKNPSPLAEDLMQFREDTDLPARLYAAEHLPVTGNPNVAFMLSEYISPLFTVIQPIILPKKNVDCLIVPIQADSEKDTQMTVTIQSGLQGKVYLETSVSSGDVYKNTDQTFCLPAEEETDNLFIKFSSTHDTNMKVFTTSSTSDEANLYFVRKEHPTEKQLSQSIKPLSVKYTAVFPSEVDKENALMVRHLQATAGASSARWIGALSIRPYREFIDMFLANDSEAFDGDGVHALTKYKTLVDMAGITHFIQLFGYEQTNDPMLAAGYKLVREADIGNSLIRLYENPIAYPKAFLSEHAQFIAANDEIRTHLTNPDYNPEKLIYVSGPTPPDISPADPSIPLAASAEIISYEQTRVDIRVQSNKEAFLVLNDASTEQWQTFIDGTSVPHLQANTIFKAAQVPAGDHIVSFRYYSPAVHTAKILSLVGIICIILTYAKIPRRNKKA</sequence>
<protein>
    <recommendedName>
        <fullName evidence="4">Membrane protein 6-pyruvoyl-tetrahydropterin synthase-related domain-containing protein</fullName>
    </recommendedName>
</protein>
<keyword evidence="1" id="KW-0472">Membrane</keyword>
<evidence type="ECO:0000313" key="2">
    <source>
        <dbReference type="EMBL" id="OGG41688.1"/>
    </source>
</evidence>
<feature type="transmembrane region" description="Helical" evidence="1">
    <location>
        <begin position="12"/>
        <end position="35"/>
    </location>
</feature>
<dbReference type="PANTHER" id="PTHR38454:SF1">
    <property type="entry name" value="INTEGRAL MEMBRANE PROTEIN"/>
    <property type="match status" value="1"/>
</dbReference>